<dbReference type="Proteomes" id="UP001183410">
    <property type="component" value="Unassembled WGS sequence"/>
</dbReference>
<accession>A0ABU2JLG1</accession>
<dbReference type="RefSeq" id="WP_311665573.1">
    <property type="nucleotide sequence ID" value="NZ_JAVREO010000003.1"/>
</dbReference>
<organism evidence="1 2">
    <name type="scientific">Streptomyces chisholmiae</name>
    <dbReference type="NCBI Taxonomy" id="3075540"/>
    <lineage>
        <taxon>Bacteria</taxon>
        <taxon>Bacillati</taxon>
        <taxon>Actinomycetota</taxon>
        <taxon>Actinomycetes</taxon>
        <taxon>Kitasatosporales</taxon>
        <taxon>Streptomycetaceae</taxon>
        <taxon>Streptomyces</taxon>
    </lineage>
</organism>
<dbReference type="EMBL" id="JAVREO010000003">
    <property type="protein sequence ID" value="MDT0265826.1"/>
    <property type="molecule type" value="Genomic_DNA"/>
</dbReference>
<comment type="caution">
    <text evidence="1">The sequence shown here is derived from an EMBL/GenBank/DDBJ whole genome shotgun (WGS) entry which is preliminary data.</text>
</comment>
<keyword evidence="2" id="KW-1185">Reference proteome</keyword>
<evidence type="ECO:0000313" key="2">
    <source>
        <dbReference type="Proteomes" id="UP001183410"/>
    </source>
</evidence>
<protein>
    <submittedName>
        <fullName evidence="1">Uncharacterized protein</fullName>
    </submittedName>
</protein>
<proteinExistence type="predicted"/>
<name>A0ABU2JLG1_9ACTN</name>
<sequence length="247" mass="27447">MNIREAVTGFPAVAELEGLEDAWRWSPAPGIDFAGTLSADGNRLIQTSSRDSYEQDLAVAILRFAQEREEEIFARNPNLGSVAGFTAPNGAPFDAVAGVAPAVHRFYAVELPELTPLVRVVFPAYVCEFSGGETLAESITRYQMLQAVRWKRGPVPFLKMRFANTRTLGRSTNEGRGLAEPVILERELSQMADAPGSFVEFENRHGQVWRVEWHGTWYIAEWDTQDGAPWETTLDALLAFASARLNE</sequence>
<reference evidence="2" key="1">
    <citation type="submission" date="2023-07" db="EMBL/GenBank/DDBJ databases">
        <title>30 novel species of actinomycetes from the DSMZ collection.</title>
        <authorList>
            <person name="Nouioui I."/>
        </authorList>
    </citation>
    <scope>NUCLEOTIDE SEQUENCE [LARGE SCALE GENOMIC DNA]</scope>
    <source>
        <strain evidence="2">DSM 44915</strain>
    </source>
</reference>
<gene>
    <name evidence="1" type="ORF">RM844_05925</name>
</gene>
<evidence type="ECO:0000313" key="1">
    <source>
        <dbReference type="EMBL" id="MDT0265826.1"/>
    </source>
</evidence>